<dbReference type="GO" id="GO:0003824">
    <property type="term" value="F:catalytic activity"/>
    <property type="evidence" value="ECO:0007669"/>
    <property type="project" value="InterPro"/>
</dbReference>
<evidence type="ECO:0000256" key="3">
    <source>
        <dbReference type="RuleBase" id="RU362132"/>
    </source>
</evidence>
<proteinExistence type="inferred from homology"/>
<sequence length="573" mass="62366">MSTTAADHLVQRLKAWNISHIYGMPGDSINNVIESLRKTSDAIDFIQIRHEETGALAAAAYAKLTGKIGACLSIGGPGAIHLLNGLYDAKNDSAPVLAIIGQVSSESMGRDAFQEVALDRLFNDVAVYCQSVTSADSLPDIANQAIRTAYAEKGVAVIIVPDDIAAQKLDSILPHTSVSLHKRVDELPPADALSTAIDALSKAKKPVILAGKGAMHARKELEAFADHWAAPVIVSFLGKGVIPDEHPFMLGHLGQIGTKPAYEAMEETDLLIMVGTSFPYRDFLPDDAPAIQIDNDPTQMGKRYPITCGLLGDAKTTLKELIQATPRINERNFLEACQKTMEHWRAHLAHDEEAYTNPILAHQVVPEVQRLTNDDAVVSIDVGNVTVWAARHFKAVNHQFVSSGWLATMGCGLPGAIAAKIAYPERQVIAFCGDGGFAMGMQDFLTAVKYELPMLIIVMNNEVLGMIKYEQQVGGHLNEGIELHGANYAKFAEACGGEGYRVETRDELRPALEKAVLSKKPTIVDVVIKDQPPLPGKINVHQALNYSKYLLKEAFENHSTELPPLKKSLQRFF</sequence>
<dbReference type="NCBIfam" id="NF006377">
    <property type="entry name" value="PRK08611.1"/>
    <property type="match status" value="1"/>
</dbReference>
<dbReference type="InterPro" id="IPR047210">
    <property type="entry name" value="TPP_PYR_POXB-like"/>
</dbReference>
<dbReference type="InterPro" id="IPR011766">
    <property type="entry name" value="TPP_enzyme_TPP-bd"/>
</dbReference>
<dbReference type="OrthoDB" id="4494979at2"/>
<evidence type="ECO:0000256" key="1">
    <source>
        <dbReference type="ARBA" id="ARBA00007812"/>
    </source>
</evidence>
<gene>
    <name evidence="7" type="ORF">EV213_106206</name>
</gene>
<feature type="domain" description="Thiamine pyrophosphate enzyme central" evidence="4">
    <location>
        <begin position="194"/>
        <end position="321"/>
    </location>
</feature>
<dbReference type="PROSITE" id="PS00187">
    <property type="entry name" value="TPP_ENZYMES"/>
    <property type="match status" value="1"/>
</dbReference>
<evidence type="ECO:0000256" key="2">
    <source>
        <dbReference type="ARBA" id="ARBA00023052"/>
    </source>
</evidence>
<organism evidence="7 8">
    <name type="scientific">Aureibacillus halotolerans</name>
    <dbReference type="NCBI Taxonomy" id="1508390"/>
    <lineage>
        <taxon>Bacteria</taxon>
        <taxon>Bacillati</taxon>
        <taxon>Bacillota</taxon>
        <taxon>Bacilli</taxon>
        <taxon>Bacillales</taxon>
        <taxon>Bacillaceae</taxon>
        <taxon>Aureibacillus</taxon>
    </lineage>
</organism>
<dbReference type="PANTHER" id="PTHR42981">
    <property type="entry name" value="PYRUVATE DEHYDROGENASE [UBIQUINONE]"/>
    <property type="match status" value="1"/>
</dbReference>
<dbReference type="InterPro" id="IPR047212">
    <property type="entry name" value="TPP_POXB-like"/>
</dbReference>
<dbReference type="Gene3D" id="3.40.50.1220">
    <property type="entry name" value="TPP-binding domain"/>
    <property type="match status" value="1"/>
</dbReference>
<dbReference type="Pfam" id="PF02776">
    <property type="entry name" value="TPP_enzyme_N"/>
    <property type="match status" value="1"/>
</dbReference>
<keyword evidence="2 3" id="KW-0786">Thiamine pyrophosphate</keyword>
<name>A0A4V3D5K9_9BACI</name>
<dbReference type="SUPFAM" id="SSF52467">
    <property type="entry name" value="DHS-like NAD/FAD-binding domain"/>
    <property type="match status" value="1"/>
</dbReference>
<evidence type="ECO:0000313" key="7">
    <source>
        <dbReference type="EMBL" id="TDQ40487.1"/>
    </source>
</evidence>
<keyword evidence="7" id="KW-0670">Pyruvate</keyword>
<evidence type="ECO:0000259" key="4">
    <source>
        <dbReference type="Pfam" id="PF00205"/>
    </source>
</evidence>
<accession>A0A4V3D5K9</accession>
<keyword evidence="8" id="KW-1185">Reference proteome</keyword>
<dbReference type="InterPro" id="IPR029061">
    <property type="entry name" value="THDP-binding"/>
</dbReference>
<dbReference type="PANTHER" id="PTHR42981:SF2">
    <property type="entry name" value="PYRUVATE DEHYDROGENASE [UBIQUINONE]"/>
    <property type="match status" value="1"/>
</dbReference>
<protein>
    <submittedName>
        <fullName evidence="7">Pyruvate oxidase</fullName>
    </submittedName>
</protein>
<dbReference type="GO" id="GO:0030976">
    <property type="term" value="F:thiamine pyrophosphate binding"/>
    <property type="evidence" value="ECO:0007669"/>
    <property type="project" value="InterPro"/>
</dbReference>
<dbReference type="GO" id="GO:0000287">
    <property type="term" value="F:magnesium ion binding"/>
    <property type="evidence" value="ECO:0007669"/>
    <property type="project" value="InterPro"/>
</dbReference>
<dbReference type="CDD" id="cd07039">
    <property type="entry name" value="TPP_PYR_POX"/>
    <property type="match status" value="1"/>
</dbReference>
<dbReference type="InterPro" id="IPR029035">
    <property type="entry name" value="DHS-like_NAD/FAD-binding_dom"/>
</dbReference>
<dbReference type="Pfam" id="PF02775">
    <property type="entry name" value="TPP_enzyme_C"/>
    <property type="match status" value="1"/>
</dbReference>
<dbReference type="RefSeq" id="WP_133580292.1">
    <property type="nucleotide sequence ID" value="NZ_SNYJ01000006.1"/>
</dbReference>
<dbReference type="InterPro" id="IPR000399">
    <property type="entry name" value="TPP-bd_CS"/>
</dbReference>
<evidence type="ECO:0000259" key="6">
    <source>
        <dbReference type="Pfam" id="PF02776"/>
    </source>
</evidence>
<dbReference type="Pfam" id="PF00205">
    <property type="entry name" value="TPP_enzyme_M"/>
    <property type="match status" value="1"/>
</dbReference>
<dbReference type="InterPro" id="IPR012001">
    <property type="entry name" value="Thiamin_PyroP_enz_TPP-bd_dom"/>
</dbReference>
<comment type="caution">
    <text evidence="7">The sequence shown here is derived from an EMBL/GenBank/DDBJ whole genome shotgun (WGS) entry which is preliminary data.</text>
</comment>
<dbReference type="EMBL" id="SNYJ01000006">
    <property type="protein sequence ID" value="TDQ40487.1"/>
    <property type="molecule type" value="Genomic_DNA"/>
</dbReference>
<dbReference type="AlphaFoldDB" id="A0A4V3D5K9"/>
<dbReference type="CDD" id="cd02014">
    <property type="entry name" value="TPP_POX"/>
    <property type="match status" value="1"/>
</dbReference>
<feature type="domain" description="Thiamine pyrophosphate enzyme N-terminal TPP-binding" evidence="6">
    <location>
        <begin position="4"/>
        <end position="116"/>
    </location>
</feature>
<dbReference type="SUPFAM" id="SSF52518">
    <property type="entry name" value="Thiamin diphosphate-binding fold (THDP-binding)"/>
    <property type="match status" value="2"/>
</dbReference>
<dbReference type="InterPro" id="IPR012000">
    <property type="entry name" value="Thiamin_PyroP_enz_cen_dom"/>
</dbReference>
<evidence type="ECO:0000313" key="8">
    <source>
        <dbReference type="Proteomes" id="UP000295632"/>
    </source>
</evidence>
<comment type="similarity">
    <text evidence="1 3">Belongs to the TPP enzyme family.</text>
</comment>
<dbReference type="Proteomes" id="UP000295632">
    <property type="component" value="Unassembled WGS sequence"/>
</dbReference>
<feature type="domain" description="Thiamine pyrophosphate enzyme TPP-binding" evidence="5">
    <location>
        <begin position="381"/>
        <end position="526"/>
    </location>
</feature>
<dbReference type="InterPro" id="IPR047211">
    <property type="entry name" value="POXB-like"/>
</dbReference>
<dbReference type="Gene3D" id="3.40.50.970">
    <property type="match status" value="2"/>
</dbReference>
<reference evidence="7 8" key="1">
    <citation type="submission" date="2019-03" db="EMBL/GenBank/DDBJ databases">
        <title>Genomic Encyclopedia of Type Strains, Phase IV (KMG-IV): sequencing the most valuable type-strain genomes for metagenomic binning, comparative biology and taxonomic classification.</title>
        <authorList>
            <person name="Goeker M."/>
        </authorList>
    </citation>
    <scope>NUCLEOTIDE SEQUENCE [LARGE SCALE GENOMIC DNA]</scope>
    <source>
        <strain evidence="7 8">DSM 28697</strain>
    </source>
</reference>
<evidence type="ECO:0000259" key="5">
    <source>
        <dbReference type="Pfam" id="PF02775"/>
    </source>
</evidence>